<accession>A0AAE0NMF1</accession>
<dbReference type="EMBL" id="JAULSN010000001">
    <property type="protein sequence ID" value="KAK3384221.1"/>
    <property type="molecule type" value="Genomic_DNA"/>
</dbReference>
<name>A0AAE0NMF1_9PEZI</name>
<evidence type="ECO:0000313" key="2">
    <source>
        <dbReference type="EMBL" id="KAK3384221.1"/>
    </source>
</evidence>
<reference evidence="2" key="1">
    <citation type="journal article" date="2023" name="Mol. Phylogenet. Evol.">
        <title>Genome-scale phylogeny and comparative genomics of the fungal order Sordariales.</title>
        <authorList>
            <person name="Hensen N."/>
            <person name="Bonometti L."/>
            <person name="Westerberg I."/>
            <person name="Brannstrom I.O."/>
            <person name="Guillou S."/>
            <person name="Cros-Aarteil S."/>
            <person name="Calhoun S."/>
            <person name="Haridas S."/>
            <person name="Kuo A."/>
            <person name="Mondo S."/>
            <person name="Pangilinan J."/>
            <person name="Riley R."/>
            <person name="LaButti K."/>
            <person name="Andreopoulos B."/>
            <person name="Lipzen A."/>
            <person name="Chen C."/>
            <person name="Yan M."/>
            <person name="Daum C."/>
            <person name="Ng V."/>
            <person name="Clum A."/>
            <person name="Steindorff A."/>
            <person name="Ohm R.A."/>
            <person name="Martin F."/>
            <person name="Silar P."/>
            <person name="Natvig D.O."/>
            <person name="Lalanne C."/>
            <person name="Gautier V."/>
            <person name="Ament-Velasquez S.L."/>
            <person name="Kruys A."/>
            <person name="Hutchinson M.I."/>
            <person name="Powell A.J."/>
            <person name="Barry K."/>
            <person name="Miller A.N."/>
            <person name="Grigoriev I.V."/>
            <person name="Debuchy R."/>
            <person name="Gladieux P."/>
            <person name="Hiltunen Thoren M."/>
            <person name="Johannesson H."/>
        </authorList>
    </citation>
    <scope>NUCLEOTIDE SEQUENCE</scope>
    <source>
        <strain evidence="2">CBS 958.72</strain>
    </source>
</reference>
<keyword evidence="3" id="KW-1185">Reference proteome</keyword>
<keyword evidence="1" id="KW-0732">Signal</keyword>
<dbReference type="AlphaFoldDB" id="A0AAE0NMF1"/>
<evidence type="ECO:0000256" key="1">
    <source>
        <dbReference type="SAM" id="SignalP"/>
    </source>
</evidence>
<gene>
    <name evidence="2" type="ORF">B0T24DRAFT_75713</name>
</gene>
<dbReference type="Proteomes" id="UP001287356">
    <property type="component" value="Unassembled WGS sequence"/>
</dbReference>
<reference evidence="2" key="2">
    <citation type="submission" date="2023-06" db="EMBL/GenBank/DDBJ databases">
        <authorList>
            <consortium name="Lawrence Berkeley National Laboratory"/>
            <person name="Haridas S."/>
            <person name="Hensen N."/>
            <person name="Bonometti L."/>
            <person name="Westerberg I."/>
            <person name="Brannstrom I.O."/>
            <person name="Guillou S."/>
            <person name="Cros-Aarteil S."/>
            <person name="Calhoun S."/>
            <person name="Kuo A."/>
            <person name="Mondo S."/>
            <person name="Pangilinan J."/>
            <person name="Riley R."/>
            <person name="Labutti K."/>
            <person name="Andreopoulos B."/>
            <person name="Lipzen A."/>
            <person name="Chen C."/>
            <person name="Yanf M."/>
            <person name="Daum C."/>
            <person name="Ng V."/>
            <person name="Clum A."/>
            <person name="Steindorff A."/>
            <person name="Ohm R."/>
            <person name="Martin F."/>
            <person name="Silar P."/>
            <person name="Natvig D."/>
            <person name="Lalanne C."/>
            <person name="Gautier V."/>
            <person name="Ament-Velasquez S.L."/>
            <person name="Kruys A."/>
            <person name="Hutchinson M.I."/>
            <person name="Powell A.J."/>
            <person name="Barry K."/>
            <person name="Miller A.N."/>
            <person name="Grigoriev I.V."/>
            <person name="Debuchy R."/>
            <person name="Gladieux P."/>
            <person name="Thoren M.H."/>
            <person name="Johannesson H."/>
        </authorList>
    </citation>
    <scope>NUCLEOTIDE SEQUENCE</scope>
    <source>
        <strain evidence="2">CBS 958.72</strain>
    </source>
</reference>
<feature type="chain" id="PRO_5042235380" description="Secreted protein" evidence="1">
    <location>
        <begin position="17"/>
        <end position="168"/>
    </location>
</feature>
<evidence type="ECO:0008006" key="4">
    <source>
        <dbReference type="Google" id="ProtNLM"/>
    </source>
</evidence>
<organism evidence="2 3">
    <name type="scientific">Lasiosphaeria ovina</name>
    <dbReference type="NCBI Taxonomy" id="92902"/>
    <lineage>
        <taxon>Eukaryota</taxon>
        <taxon>Fungi</taxon>
        <taxon>Dikarya</taxon>
        <taxon>Ascomycota</taxon>
        <taxon>Pezizomycotina</taxon>
        <taxon>Sordariomycetes</taxon>
        <taxon>Sordariomycetidae</taxon>
        <taxon>Sordariales</taxon>
        <taxon>Lasiosphaeriaceae</taxon>
        <taxon>Lasiosphaeria</taxon>
    </lineage>
</organism>
<protein>
    <recommendedName>
        <fullName evidence="4">Secreted protein</fullName>
    </recommendedName>
</protein>
<comment type="caution">
    <text evidence="2">The sequence shown here is derived from an EMBL/GenBank/DDBJ whole genome shotgun (WGS) entry which is preliminary data.</text>
</comment>
<feature type="signal peptide" evidence="1">
    <location>
        <begin position="1"/>
        <end position="16"/>
    </location>
</feature>
<evidence type="ECO:0000313" key="3">
    <source>
        <dbReference type="Proteomes" id="UP001287356"/>
    </source>
</evidence>
<proteinExistence type="predicted"/>
<sequence length="168" mass="18774">MSGLARWVMSFLGVVALPSQLTPRDPSIAGGWFHEPRPLNKSRPRRYHVGRQPGRQPCTCKKMLPLSFGYEAVAPHKMPARFTLAAGLRFAHCLPVSFSLQYLHHPHLHSIKQGAQELSFRSPRCFIWTPLVIHQVAGHALWTTPASGLPCLETLQPTVDCPNGHNFL</sequence>